<dbReference type="PATRIC" id="fig|1503.3.peg.289"/>
<dbReference type="PROSITE" id="PS50928">
    <property type="entry name" value="ABC_TM1"/>
    <property type="match status" value="1"/>
</dbReference>
<name>A0A0L0W856_GOTPU</name>
<evidence type="ECO:0000256" key="6">
    <source>
        <dbReference type="ARBA" id="ARBA00023136"/>
    </source>
</evidence>
<dbReference type="AlphaFoldDB" id="A0A0L0W856"/>
<evidence type="ECO:0000256" key="5">
    <source>
        <dbReference type="ARBA" id="ARBA00022989"/>
    </source>
</evidence>
<keyword evidence="5 7" id="KW-1133">Transmembrane helix</keyword>
<dbReference type="Gene3D" id="1.10.3720.10">
    <property type="entry name" value="MetI-like"/>
    <property type="match status" value="1"/>
</dbReference>
<dbReference type="Pfam" id="PF00528">
    <property type="entry name" value="BPD_transp_1"/>
    <property type="match status" value="1"/>
</dbReference>
<dbReference type="GO" id="GO:0055085">
    <property type="term" value="P:transmembrane transport"/>
    <property type="evidence" value="ECO:0007669"/>
    <property type="project" value="InterPro"/>
</dbReference>
<reference evidence="10" key="1">
    <citation type="submission" date="2015-07" db="EMBL/GenBank/DDBJ databases">
        <title>Draft genome sequence of the purine-degrading Gottschalkia purinilyticum DSM 1384 (formerly Clostridium purinilyticum).</title>
        <authorList>
            <person name="Poehlein A."/>
            <person name="Schiel-Bengelsdorf B."/>
            <person name="Bengelsdorf F.R."/>
            <person name="Daniel R."/>
            <person name="Duerre P."/>
        </authorList>
    </citation>
    <scope>NUCLEOTIDE SEQUENCE [LARGE SCALE GENOMIC DNA]</scope>
    <source>
        <strain evidence="10">DSM 1384</strain>
    </source>
</reference>
<evidence type="ECO:0000256" key="3">
    <source>
        <dbReference type="ARBA" id="ARBA00022475"/>
    </source>
</evidence>
<dbReference type="RefSeq" id="WP_050355865.1">
    <property type="nucleotide sequence ID" value="NZ_LGSS01000012.1"/>
</dbReference>
<dbReference type="PROSITE" id="PS51257">
    <property type="entry name" value="PROKAR_LIPOPROTEIN"/>
    <property type="match status" value="1"/>
</dbReference>
<dbReference type="CDD" id="cd06261">
    <property type="entry name" value="TM_PBP2"/>
    <property type="match status" value="1"/>
</dbReference>
<dbReference type="Proteomes" id="UP000037267">
    <property type="component" value="Unassembled WGS sequence"/>
</dbReference>
<protein>
    <submittedName>
        <fullName evidence="9">L-arabinose transport system permease protein AraQ</fullName>
    </submittedName>
</protein>
<comment type="subcellular location">
    <subcellularLocation>
        <location evidence="1 7">Cell membrane</location>
        <topology evidence="1 7">Multi-pass membrane protein</topology>
    </subcellularLocation>
</comment>
<evidence type="ECO:0000256" key="4">
    <source>
        <dbReference type="ARBA" id="ARBA00022692"/>
    </source>
</evidence>
<feature type="domain" description="ABC transmembrane type-1" evidence="8">
    <location>
        <begin position="70"/>
        <end position="259"/>
    </location>
</feature>
<keyword evidence="2 7" id="KW-0813">Transport</keyword>
<dbReference type="GO" id="GO:0005886">
    <property type="term" value="C:plasma membrane"/>
    <property type="evidence" value="ECO:0007669"/>
    <property type="project" value="UniProtKB-SubCell"/>
</dbReference>
<evidence type="ECO:0000256" key="1">
    <source>
        <dbReference type="ARBA" id="ARBA00004651"/>
    </source>
</evidence>
<accession>A0A0L0W856</accession>
<keyword evidence="6 7" id="KW-0472">Membrane</keyword>
<dbReference type="InterPro" id="IPR000515">
    <property type="entry name" value="MetI-like"/>
</dbReference>
<dbReference type="InterPro" id="IPR035906">
    <property type="entry name" value="MetI-like_sf"/>
</dbReference>
<proteinExistence type="inferred from homology"/>
<feature type="transmembrane region" description="Helical" evidence="7">
    <location>
        <begin position="241"/>
        <end position="259"/>
    </location>
</feature>
<keyword evidence="3" id="KW-1003">Cell membrane</keyword>
<evidence type="ECO:0000313" key="10">
    <source>
        <dbReference type="Proteomes" id="UP000037267"/>
    </source>
</evidence>
<feature type="transmembrane region" description="Helical" evidence="7">
    <location>
        <begin position="180"/>
        <end position="203"/>
    </location>
</feature>
<gene>
    <name evidence="9" type="primary">araQ</name>
    <name evidence="9" type="ORF">CLPU_12c00070</name>
</gene>
<comment type="similarity">
    <text evidence="7">Belongs to the binding-protein-dependent transport system permease family.</text>
</comment>
<evidence type="ECO:0000259" key="8">
    <source>
        <dbReference type="PROSITE" id="PS50928"/>
    </source>
</evidence>
<dbReference type="STRING" id="1503.CLPU_12c00070"/>
<dbReference type="PANTHER" id="PTHR43744">
    <property type="entry name" value="ABC TRANSPORTER PERMEASE PROTEIN MG189-RELATED-RELATED"/>
    <property type="match status" value="1"/>
</dbReference>
<feature type="transmembrane region" description="Helical" evidence="7">
    <location>
        <begin position="7"/>
        <end position="28"/>
    </location>
</feature>
<keyword evidence="4 7" id="KW-0812">Transmembrane</keyword>
<dbReference type="SUPFAM" id="SSF161098">
    <property type="entry name" value="MetI-like"/>
    <property type="match status" value="1"/>
</dbReference>
<sequence>MKKIKILNVLSYTILIAGCVITLLPFIWMLSTSFKGSGEIYILPPKFIPDTFNWGNYNEVFNRVPMKTYFINSLVVTFIVTIGTLITSILAAFAFSRIQFKGRDIIFAILLGTMMVPGEMLIAPNFVTLSKLNLINTRPALYIPWLASVSSIFFVRQFFLTVPEELYHAAKVDGCSDFKYMIKIMVPFSKPALITVGLLKIIYSWNEFLWPLLMTSTPDKRTLPVGLTNFMTEAGAHYNLLMAYSSIVIIPIIGIYIFLQKYIMSGVTRAGIKG</sequence>
<keyword evidence="10" id="KW-1185">Reference proteome</keyword>
<evidence type="ECO:0000313" key="9">
    <source>
        <dbReference type="EMBL" id="KNF07734.1"/>
    </source>
</evidence>
<feature type="transmembrane region" description="Helical" evidence="7">
    <location>
        <begin position="105"/>
        <end position="127"/>
    </location>
</feature>
<dbReference type="OrthoDB" id="9787837at2"/>
<feature type="transmembrane region" description="Helical" evidence="7">
    <location>
        <begin position="69"/>
        <end position="93"/>
    </location>
</feature>
<evidence type="ECO:0000256" key="7">
    <source>
        <dbReference type="RuleBase" id="RU363032"/>
    </source>
</evidence>
<comment type="caution">
    <text evidence="9">The sequence shown here is derived from an EMBL/GenBank/DDBJ whole genome shotgun (WGS) entry which is preliminary data.</text>
</comment>
<evidence type="ECO:0000256" key="2">
    <source>
        <dbReference type="ARBA" id="ARBA00022448"/>
    </source>
</evidence>
<dbReference type="EMBL" id="LGSS01000012">
    <property type="protein sequence ID" value="KNF07734.1"/>
    <property type="molecule type" value="Genomic_DNA"/>
</dbReference>
<organism evidence="9 10">
    <name type="scientific">Gottschalkia purinilytica</name>
    <name type="common">Clostridium purinilyticum</name>
    <dbReference type="NCBI Taxonomy" id="1503"/>
    <lineage>
        <taxon>Bacteria</taxon>
        <taxon>Bacillati</taxon>
        <taxon>Bacillota</taxon>
        <taxon>Tissierellia</taxon>
        <taxon>Tissierellales</taxon>
        <taxon>Gottschalkiaceae</taxon>
        <taxon>Gottschalkia</taxon>
    </lineage>
</organism>
<dbReference type="PANTHER" id="PTHR43744:SF12">
    <property type="entry name" value="ABC TRANSPORTER PERMEASE PROTEIN MG189-RELATED"/>
    <property type="match status" value="1"/>
</dbReference>
<feature type="transmembrane region" description="Helical" evidence="7">
    <location>
        <begin position="139"/>
        <end position="159"/>
    </location>
</feature>